<dbReference type="OrthoDB" id="1490552at2"/>
<dbReference type="Pfam" id="PF13181">
    <property type="entry name" value="TPR_8"/>
    <property type="match status" value="1"/>
</dbReference>
<protein>
    <submittedName>
        <fullName evidence="3">Tetratricopeptide repeat protein</fullName>
    </submittedName>
</protein>
<accession>A0A2T0U750</accession>
<evidence type="ECO:0000256" key="2">
    <source>
        <dbReference type="ARBA" id="ARBA00022803"/>
    </source>
</evidence>
<sequence length="280" mass="30485">MINGKQIAVIGLVVVLMGLLFSLDIKGLVKDGQHSGEAAESASQATLVTVQTVSESAKLMLNANLSAQISSLETQLKSAEGSERLPLLKELAQKWDDVNQPAPSAFYNEEIAEKENTVSRWLKTGDLFTSAYSTTKDSLIQPTFVAKSIVAYQKALDLDANNLGAKTGLGVAYVSGTPEPMKGITLLLEVVKQDPKNIKANMNLGLFSIKSGQFDKGINRFKTILEQEQMPEAWFYLATCYENIGQNAEAIHAYEQSKTLAADPGFSSYIDQRINTLKSN</sequence>
<name>A0A2T0U750_9SPHI</name>
<dbReference type="EMBL" id="PVTH01000003">
    <property type="protein sequence ID" value="PRY53743.1"/>
    <property type="molecule type" value="Genomic_DNA"/>
</dbReference>
<dbReference type="PANTHER" id="PTHR45586">
    <property type="entry name" value="TPR REPEAT-CONTAINING PROTEIN PA4667"/>
    <property type="match status" value="1"/>
</dbReference>
<keyword evidence="4" id="KW-1185">Reference proteome</keyword>
<organism evidence="3 4">
    <name type="scientific">Arcticibacter pallidicorallinus</name>
    <dbReference type="NCBI Taxonomy" id="1259464"/>
    <lineage>
        <taxon>Bacteria</taxon>
        <taxon>Pseudomonadati</taxon>
        <taxon>Bacteroidota</taxon>
        <taxon>Sphingobacteriia</taxon>
        <taxon>Sphingobacteriales</taxon>
        <taxon>Sphingobacteriaceae</taxon>
        <taxon>Arcticibacter</taxon>
    </lineage>
</organism>
<keyword evidence="2" id="KW-0802">TPR repeat</keyword>
<dbReference type="Gene3D" id="1.25.40.10">
    <property type="entry name" value="Tetratricopeptide repeat domain"/>
    <property type="match status" value="1"/>
</dbReference>
<proteinExistence type="predicted"/>
<evidence type="ECO:0000256" key="1">
    <source>
        <dbReference type="ARBA" id="ARBA00022737"/>
    </source>
</evidence>
<comment type="caution">
    <text evidence="3">The sequence shown here is derived from an EMBL/GenBank/DDBJ whole genome shotgun (WGS) entry which is preliminary data.</text>
</comment>
<dbReference type="InterPro" id="IPR051012">
    <property type="entry name" value="CellSynth/LPSAsmb/PSIAsmb"/>
</dbReference>
<gene>
    <name evidence="3" type="ORF">B0I27_103213</name>
</gene>
<keyword evidence="1" id="KW-0677">Repeat</keyword>
<dbReference type="InterPro" id="IPR019734">
    <property type="entry name" value="TPR_rpt"/>
</dbReference>
<evidence type="ECO:0000313" key="3">
    <source>
        <dbReference type="EMBL" id="PRY53743.1"/>
    </source>
</evidence>
<evidence type="ECO:0000313" key="4">
    <source>
        <dbReference type="Proteomes" id="UP000238034"/>
    </source>
</evidence>
<dbReference type="AlphaFoldDB" id="A0A2T0U750"/>
<dbReference type="InterPro" id="IPR011990">
    <property type="entry name" value="TPR-like_helical_dom_sf"/>
</dbReference>
<dbReference type="RefSeq" id="WP_106292336.1">
    <property type="nucleotide sequence ID" value="NZ_PVTH01000003.1"/>
</dbReference>
<reference evidence="3 4" key="1">
    <citation type="submission" date="2018-03" db="EMBL/GenBank/DDBJ databases">
        <title>Genomic Encyclopedia of Type Strains, Phase III (KMG-III): the genomes of soil and plant-associated and newly described type strains.</title>
        <authorList>
            <person name="Whitman W."/>
        </authorList>
    </citation>
    <scope>NUCLEOTIDE SEQUENCE [LARGE SCALE GENOMIC DNA]</scope>
    <source>
        <strain evidence="3 4">CGMCC 1.9313</strain>
    </source>
</reference>
<dbReference type="Proteomes" id="UP000238034">
    <property type="component" value="Unassembled WGS sequence"/>
</dbReference>
<dbReference type="SUPFAM" id="SSF48452">
    <property type="entry name" value="TPR-like"/>
    <property type="match status" value="1"/>
</dbReference>
<dbReference type="PANTHER" id="PTHR45586:SF1">
    <property type="entry name" value="LIPOPOLYSACCHARIDE ASSEMBLY PROTEIN B"/>
    <property type="match status" value="1"/>
</dbReference>
<dbReference type="SMART" id="SM00028">
    <property type="entry name" value="TPR"/>
    <property type="match status" value="1"/>
</dbReference>